<gene>
    <name evidence="1" type="ORF">ACFQRB_05610</name>
</gene>
<organism evidence="1 2">
    <name type="scientific">Halobaculum litoreum</name>
    <dbReference type="NCBI Taxonomy" id="3031998"/>
    <lineage>
        <taxon>Archaea</taxon>
        <taxon>Methanobacteriati</taxon>
        <taxon>Methanobacteriota</taxon>
        <taxon>Stenosarchaea group</taxon>
        <taxon>Halobacteria</taxon>
        <taxon>Halobacteriales</taxon>
        <taxon>Haloferacaceae</taxon>
        <taxon>Halobaculum</taxon>
    </lineage>
</organism>
<proteinExistence type="predicted"/>
<name>A0ABD5XRB2_9EURY</name>
<comment type="caution">
    <text evidence="1">The sequence shown here is derived from an EMBL/GenBank/DDBJ whole genome shotgun (WGS) entry which is preliminary data.</text>
</comment>
<reference evidence="1 2" key="1">
    <citation type="journal article" date="2019" name="Int. J. Syst. Evol. Microbiol.">
        <title>The Global Catalogue of Microorganisms (GCM) 10K type strain sequencing project: providing services to taxonomists for standard genome sequencing and annotation.</title>
        <authorList>
            <consortium name="The Broad Institute Genomics Platform"/>
            <consortium name="The Broad Institute Genome Sequencing Center for Infectious Disease"/>
            <person name="Wu L."/>
            <person name="Ma J."/>
        </authorList>
    </citation>
    <scope>NUCLEOTIDE SEQUENCE [LARGE SCALE GENOMIC DNA]</scope>
    <source>
        <strain evidence="1 2">DT92</strain>
    </source>
</reference>
<dbReference type="EMBL" id="JBHSZG010000001">
    <property type="protein sequence ID" value="MFC7136175.1"/>
    <property type="molecule type" value="Genomic_DNA"/>
</dbReference>
<accession>A0ABD5XRB2</accession>
<dbReference type="Proteomes" id="UP001596368">
    <property type="component" value="Unassembled WGS sequence"/>
</dbReference>
<dbReference type="GeneID" id="81122334"/>
<protein>
    <submittedName>
        <fullName evidence="1">Uncharacterized protein</fullName>
    </submittedName>
</protein>
<evidence type="ECO:0000313" key="1">
    <source>
        <dbReference type="EMBL" id="MFC7136175.1"/>
    </source>
</evidence>
<sequence>MPICGVTDFVRAYTDAGRQYLTLGDPYASLFESSPKAPALVHLDSTDEGAEAAVEPVSCAGANPVQLGAYLGDTTGLVDEHYLVPARMGPVVIDEADLPAYLADLEFPVVFDGDLFADPARLASLVGAGEHR</sequence>
<dbReference type="RefSeq" id="WP_284012350.1">
    <property type="nucleotide sequence ID" value="NZ_CP126156.1"/>
</dbReference>
<dbReference type="AlphaFoldDB" id="A0ABD5XRB2"/>
<keyword evidence="2" id="KW-1185">Reference proteome</keyword>
<evidence type="ECO:0000313" key="2">
    <source>
        <dbReference type="Proteomes" id="UP001596368"/>
    </source>
</evidence>